<evidence type="ECO:0000256" key="1">
    <source>
        <dbReference type="SAM" id="MobiDB-lite"/>
    </source>
</evidence>
<gene>
    <name evidence="2" type="ORF">PODLI_1B003928</name>
</gene>
<dbReference type="Proteomes" id="UP001178461">
    <property type="component" value="Chromosome 7"/>
</dbReference>
<reference evidence="2" key="1">
    <citation type="submission" date="2022-12" db="EMBL/GenBank/DDBJ databases">
        <authorList>
            <person name="Alioto T."/>
            <person name="Alioto T."/>
            <person name="Gomez Garrido J."/>
        </authorList>
    </citation>
    <scope>NUCLEOTIDE SEQUENCE</scope>
</reference>
<accession>A0AA35KLT8</accession>
<feature type="region of interest" description="Disordered" evidence="1">
    <location>
        <begin position="19"/>
        <end position="41"/>
    </location>
</feature>
<organism evidence="2 3">
    <name type="scientific">Podarcis lilfordi</name>
    <name type="common">Lilford's wall lizard</name>
    <dbReference type="NCBI Taxonomy" id="74358"/>
    <lineage>
        <taxon>Eukaryota</taxon>
        <taxon>Metazoa</taxon>
        <taxon>Chordata</taxon>
        <taxon>Craniata</taxon>
        <taxon>Vertebrata</taxon>
        <taxon>Euteleostomi</taxon>
        <taxon>Lepidosauria</taxon>
        <taxon>Squamata</taxon>
        <taxon>Bifurcata</taxon>
        <taxon>Unidentata</taxon>
        <taxon>Episquamata</taxon>
        <taxon>Laterata</taxon>
        <taxon>Lacertibaenia</taxon>
        <taxon>Lacertidae</taxon>
        <taxon>Podarcis</taxon>
    </lineage>
</organism>
<evidence type="ECO:0000313" key="2">
    <source>
        <dbReference type="EMBL" id="CAI5779654.1"/>
    </source>
</evidence>
<sequence>MGGRIQWATFSSTLESFGKEHQWQESTSSPIGSKKEAPKRLSRYGSMRRDVTGILKTARVWQWLLRQHCPEGKYRMHVDEKCKTNK</sequence>
<name>A0AA35KLT8_9SAUR</name>
<dbReference type="AlphaFoldDB" id="A0AA35KLT8"/>
<protein>
    <submittedName>
        <fullName evidence="2">Uncharacterized protein</fullName>
    </submittedName>
</protein>
<evidence type="ECO:0000313" key="3">
    <source>
        <dbReference type="Proteomes" id="UP001178461"/>
    </source>
</evidence>
<proteinExistence type="predicted"/>
<dbReference type="EMBL" id="OX395132">
    <property type="protein sequence ID" value="CAI5779654.1"/>
    <property type="molecule type" value="Genomic_DNA"/>
</dbReference>
<keyword evidence="3" id="KW-1185">Reference proteome</keyword>